<reference evidence="2 3" key="1">
    <citation type="submission" date="2012-03" db="EMBL/GenBank/DDBJ databases">
        <title>Whole Genome Assembly of Papio anubis.</title>
        <authorList>
            <person name="Liu Y.L."/>
            <person name="Abraham K.A."/>
            <person name="Akbar H.A."/>
            <person name="Ali S.A."/>
            <person name="Anosike U.A."/>
            <person name="Aqrawi P.A."/>
            <person name="Arias F.A."/>
            <person name="Attaway T.A."/>
            <person name="Awwad R.A."/>
            <person name="Babu C.B."/>
            <person name="Bandaranaike D.B."/>
            <person name="Battles P.B."/>
            <person name="Bell A.B."/>
            <person name="Beltran B.B."/>
            <person name="Berhane-Mersha D.B."/>
            <person name="Bess C.B."/>
            <person name="Bickham C.B."/>
            <person name="Bolden T.B."/>
            <person name="Carter K.C."/>
            <person name="Chau D.C."/>
            <person name="Chavez A.C."/>
            <person name="Clerc-Blankenburg K.C."/>
            <person name="Coyle M.C."/>
            <person name="Dao M.D."/>
            <person name="Davila M.L.D."/>
            <person name="Davy-Carroll L.D."/>
            <person name="Denson S.D."/>
            <person name="Dinh H.D."/>
            <person name="Fernandez S.F."/>
            <person name="Fernando P.F."/>
            <person name="Forbes L.F."/>
            <person name="Francis C.F."/>
            <person name="Francisco L.F."/>
            <person name="Fu Q.F."/>
            <person name="Garcia-Iii R.G."/>
            <person name="Garrett T.G."/>
            <person name="Gross S.G."/>
            <person name="Gubbala S.G."/>
            <person name="Hirani K.H."/>
            <person name="Hogues M.H."/>
            <person name="Hollins B.H."/>
            <person name="Jackson L.J."/>
            <person name="Javaid M.J."/>
            <person name="Jhangiani S.J."/>
            <person name="Johnson A.J."/>
            <person name="Johnson B.J."/>
            <person name="Jones J.J."/>
            <person name="Joshi V.J."/>
            <person name="Kalu J.K."/>
            <person name="Khan N.K."/>
            <person name="Korchina V.K."/>
            <person name="Kovar C.K."/>
            <person name="Lago L.L."/>
            <person name="Lara F.L."/>
            <person name="Le T.-K.L."/>
            <person name="Lee S.L."/>
            <person name="Legall-Iii F.L."/>
            <person name="Lemon S.L."/>
            <person name="Liu J.L."/>
            <person name="Liu Y.-S.L."/>
            <person name="Liyanage D.L."/>
            <person name="Lopez J.L."/>
            <person name="Lorensuhewa L.L."/>
            <person name="Mata R.M."/>
            <person name="Mathew T.M."/>
            <person name="Mercado C.M."/>
            <person name="Mercado I.M."/>
            <person name="Morales K.M."/>
            <person name="Morgan M.M."/>
            <person name="Munidasa M.M."/>
            <person name="Ngo D.N."/>
            <person name="Nguyen L.N."/>
            <person name="Nguyen T.N."/>
            <person name="Nguyen N.N."/>
            <person name="Obregon M.O."/>
            <person name="Okwuonu G.O."/>
            <person name="Ongeri F.O."/>
            <person name="Onwere C.O."/>
            <person name="Osifeso I.O."/>
            <person name="Parra A.P."/>
            <person name="Patil S.P."/>
            <person name="Perez A.P."/>
            <person name="Perez Y.P."/>
            <person name="Pham C.P."/>
            <person name="Pu L.-L.P."/>
            <person name="Puazo M.P."/>
            <person name="Quiroz J.Q."/>
            <person name="Rouhana J.R."/>
            <person name="Ruiz M.R."/>
            <person name="Ruiz S.-J.R."/>
            <person name="Saada N.S."/>
            <person name="Santibanez J.S."/>
            <person name="Scheel M.S."/>
            <person name="Schneider B.S."/>
            <person name="Simmons D.S."/>
            <person name="Sisson I.S."/>
            <person name="Tang L.-Y.T."/>
            <person name="Thornton R.T."/>
            <person name="Tisius J.T."/>
            <person name="Toledanes G.T."/>
            <person name="Trejos Z.T."/>
            <person name="Usmani K.U."/>
            <person name="Varghese R.V."/>
            <person name="Vattathil S.V."/>
            <person name="Vee V.V."/>
            <person name="Walker D.W."/>
            <person name="Weissenberger G.W."/>
            <person name="White C.W."/>
            <person name="Williams A.W."/>
            <person name="Woodworth J.W."/>
            <person name="Wright R.W."/>
            <person name="Zhu Y.Z."/>
            <person name="Han Y.H."/>
            <person name="Newsham I.N."/>
            <person name="Nazareth L.N."/>
            <person name="Worley K.W."/>
            <person name="Muzny D.M."/>
            <person name="Rogers J.R."/>
            <person name="Gibbs R.G."/>
        </authorList>
    </citation>
    <scope>NUCLEOTIDE SEQUENCE [LARGE SCALE GENOMIC DNA]</scope>
</reference>
<name>A0A8I5NZ42_PAPAN</name>
<reference evidence="2" key="3">
    <citation type="submission" date="2025-09" db="UniProtKB">
        <authorList>
            <consortium name="Ensembl"/>
        </authorList>
    </citation>
    <scope>IDENTIFICATION</scope>
</reference>
<dbReference type="Proteomes" id="UP000028761">
    <property type="component" value="Chromosome 3"/>
</dbReference>
<feature type="transmembrane region" description="Helical" evidence="1">
    <location>
        <begin position="111"/>
        <end position="140"/>
    </location>
</feature>
<evidence type="ECO:0000313" key="2">
    <source>
        <dbReference type="Ensembl" id="ENSPANP00000060713.1"/>
    </source>
</evidence>
<dbReference type="PANTHER" id="PTHR12138:SF162">
    <property type="entry name" value="CHROMOSOME UNDETERMINED SCAFFOLD_275, WHOLE GENOME SHOTGUN SEQUENCE"/>
    <property type="match status" value="1"/>
</dbReference>
<keyword evidence="3" id="KW-1185">Reference proteome</keyword>
<accession>A0A8I5NZ42</accession>
<keyword evidence="1" id="KW-1133">Transmembrane helix</keyword>
<protein>
    <submittedName>
        <fullName evidence="2">Uncharacterized protein</fullName>
    </submittedName>
</protein>
<keyword evidence="1" id="KW-0472">Membrane</keyword>
<keyword evidence="1" id="KW-0812">Transmembrane</keyword>
<dbReference type="AlphaFoldDB" id="A0A8I5NZ42"/>
<proteinExistence type="predicted"/>
<reference evidence="2" key="2">
    <citation type="submission" date="2025-08" db="UniProtKB">
        <authorList>
            <consortium name="Ensembl"/>
        </authorList>
    </citation>
    <scope>IDENTIFICATION</scope>
</reference>
<dbReference type="PANTHER" id="PTHR12138">
    <property type="entry name" value="PRIMATE-EXPANDED PROTEIN FAMILY"/>
    <property type="match status" value="1"/>
</dbReference>
<organism evidence="2 3">
    <name type="scientific">Papio anubis</name>
    <name type="common">Olive baboon</name>
    <dbReference type="NCBI Taxonomy" id="9555"/>
    <lineage>
        <taxon>Eukaryota</taxon>
        <taxon>Metazoa</taxon>
        <taxon>Chordata</taxon>
        <taxon>Craniata</taxon>
        <taxon>Vertebrata</taxon>
        <taxon>Euteleostomi</taxon>
        <taxon>Mammalia</taxon>
        <taxon>Eutheria</taxon>
        <taxon>Euarchontoglires</taxon>
        <taxon>Primates</taxon>
        <taxon>Haplorrhini</taxon>
        <taxon>Catarrhini</taxon>
        <taxon>Cercopithecidae</taxon>
        <taxon>Cercopithecinae</taxon>
        <taxon>Papio</taxon>
    </lineage>
</organism>
<sequence>MYFSFLRQSLALLPRLDCSGVTSAHCSLDLPGSRDPPTSASRVAGTTGAHHHIHLIFIFFVETGFHHVAQAGLKLLASCDPPTLASQNAGITVMSHCNQLEIYRYISEFVVLYYLCLCWTLFLLKFLHIFQLVFIFIPFVSMRKC</sequence>
<evidence type="ECO:0000313" key="3">
    <source>
        <dbReference type="Proteomes" id="UP000028761"/>
    </source>
</evidence>
<evidence type="ECO:0000256" key="1">
    <source>
        <dbReference type="SAM" id="Phobius"/>
    </source>
</evidence>
<dbReference type="Ensembl" id="ENSPANT00000083826.1">
    <property type="protein sequence ID" value="ENSPANP00000060713.1"/>
    <property type="gene ID" value="ENSPANG00000040931.1"/>
</dbReference>
<dbReference type="GeneTree" id="ENSGT00940000163505"/>
<dbReference type="PRINTS" id="PR02045">
    <property type="entry name" value="F138DOMAIN"/>
</dbReference>